<reference evidence="3 4" key="1">
    <citation type="submission" date="2015-08" db="EMBL/GenBank/DDBJ databases">
        <authorList>
            <person name="Babu N.S."/>
            <person name="Beckwith C.J."/>
            <person name="Beseler K.G."/>
            <person name="Brison A."/>
            <person name="Carone J.V."/>
            <person name="Caskin T.P."/>
            <person name="Diamond M."/>
            <person name="Durham M.E."/>
            <person name="Foxe J.M."/>
            <person name="Go M."/>
            <person name="Henderson B.A."/>
            <person name="Jones I.B."/>
            <person name="McGettigan J.A."/>
            <person name="Micheletti S.J."/>
            <person name="Nasrallah M.E."/>
            <person name="Ortiz D."/>
            <person name="Piller C.R."/>
            <person name="Privatt S.R."/>
            <person name="Schneider S.L."/>
            <person name="Sharp S."/>
            <person name="Smith T.C."/>
            <person name="Stanton J.D."/>
            <person name="Ullery H.E."/>
            <person name="Wilson R.J."/>
            <person name="Serrano M.G."/>
            <person name="Buck G."/>
            <person name="Lee V."/>
            <person name="Wang Y."/>
            <person name="Carvalho R."/>
            <person name="Voegtly L."/>
            <person name="Shi R."/>
            <person name="Duckworth R."/>
            <person name="Johnson A."/>
            <person name="Loviza R."/>
            <person name="Walstead R."/>
            <person name="Shah Z."/>
            <person name="Kiflezghi M."/>
            <person name="Wade K."/>
            <person name="Ball S.L."/>
            <person name="Bradley K.W."/>
            <person name="Asai D.J."/>
            <person name="Bowman C.A."/>
            <person name="Russell D.A."/>
            <person name="Pope W.H."/>
            <person name="Jacobs-Sera D."/>
            <person name="Hendrix R.W."/>
            <person name="Hatfull G.F."/>
        </authorList>
    </citation>
    <scope>NUCLEOTIDE SEQUENCE [LARGE SCALE GENOMIC DNA]</scope>
    <source>
        <strain evidence="3 4">DSM 27648</strain>
    </source>
</reference>
<evidence type="ECO:0008006" key="5">
    <source>
        <dbReference type="Google" id="ProtNLM"/>
    </source>
</evidence>
<feature type="transmembrane region" description="Helical" evidence="1">
    <location>
        <begin position="121"/>
        <end position="139"/>
    </location>
</feature>
<feature type="chain" id="PRO_5005465660" description="Lipoprotein" evidence="2">
    <location>
        <begin position="20"/>
        <end position="220"/>
    </location>
</feature>
<keyword evidence="1" id="KW-1133">Transmembrane helix</keyword>
<accession>A0A0K1PLA0</accession>
<dbReference type="Proteomes" id="UP000064967">
    <property type="component" value="Chromosome"/>
</dbReference>
<name>A0A0K1PLA0_9BACT</name>
<proteinExistence type="predicted"/>
<dbReference type="RefSeq" id="WP_146645572.1">
    <property type="nucleotide sequence ID" value="NZ_CP012333.1"/>
</dbReference>
<gene>
    <name evidence="3" type="ORF">AKJ09_00558</name>
</gene>
<feature type="signal peptide" evidence="2">
    <location>
        <begin position="1"/>
        <end position="19"/>
    </location>
</feature>
<keyword evidence="4" id="KW-1185">Reference proteome</keyword>
<keyword evidence="2" id="KW-0732">Signal</keyword>
<dbReference type="KEGG" id="llu:AKJ09_00558"/>
<evidence type="ECO:0000256" key="2">
    <source>
        <dbReference type="SAM" id="SignalP"/>
    </source>
</evidence>
<evidence type="ECO:0000313" key="3">
    <source>
        <dbReference type="EMBL" id="AKU93894.1"/>
    </source>
</evidence>
<feature type="transmembrane region" description="Helical" evidence="1">
    <location>
        <begin position="160"/>
        <end position="180"/>
    </location>
</feature>
<protein>
    <recommendedName>
        <fullName evidence="5">Lipoprotein</fullName>
    </recommendedName>
</protein>
<sequence length="220" mass="23131">MKTIASAMLLLALPLVGCASIPQPVATPTGEPLSVREHTETGYVTEKVKVGEVEHKGTNGQTYGKSEVYQNQTRSFQYQVWGGYQGDVKVSDDDFYRISNDQKAIQEVQDKRESGVVLNRVGLGLLALGAAGVVGGYAINSSWEPDPNNPGATAPKTGMYILTGGLITAAVGGILTWVGISKAHSEHPLTQDRAQAAAANYNRSLGAGPAVTTTTGFALP</sequence>
<organism evidence="3 4">
    <name type="scientific">Labilithrix luteola</name>
    <dbReference type="NCBI Taxonomy" id="1391654"/>
    <lineage>
        <taxon>Bacteria</taxon>
        <taxon>Pseudomonadati</taxon>
        <taxon>Myxococcota</taxon>
        <taxon>Polyangia</taxon>
        <taxon>Polyangiales</taxon>
        <taxon>Labilitrichaceae</taxon>
        <taxon>Labilithrix</taxon>
    </lineage>
</organism>
<keyword evidence="1" id="KW-0812">Transmembrane</keyword>
<dbReference type="EMBL" id="CP012333">
    <property type="protein sequence ID" value="AKU93894.1"/>
    <property type="molecule type" value="Genomic_DNA"/>
</dbReference>
<keyword evidence="1" id="KW-0472">Membrane</keyword>
<dbReference type="AlphaFoldDB" id="A0A0K1PLA0"/>
<evidence type="ECO:0000313" key="4">
    <source>
        <dbReference type="Proteomes" id="UP000064967"/>
    </source>
</evidence>
<evidence type="ECO:0000256" key="1">
    <source>
        <dbReference type="SAM" id="Phobius"/>
    </source>
</evidence>